<sequence length="160" mass="18421">MKTTVCDDKVTFEGFLQFVEMQNLGIDGLNDESSGAYKLLYQNFKFSYHLVPLELLSYDPYLYQQAVYNYALHVFVTICFDANLNYIDRNRLIAMGMNPSNTWRNGIVQNASDNATSVSYMTPDFYKNLSLNDFDLLRTPYGRAYLKLALQIGNIWGLSK</sequence>
<organism evidence="1 2">
    <name type="scientific">Commensalibacter intestini A911</name>
    <dbReference type="NCBI Taxonomy" id="1088868"/>
    <lineage>
        <taxon>Bacteria</taxon>
        <taxon>Pseudomonadati</taxon>
        <taxon>Pseudomonadota</taxon>
        <taxon>Alphaproteobacteria</taxon>
        <taxon>Acetobacterales</taxon>
        <taxon>Acetobacteraceae</taxon>
    </lineage>
</organism>
<gene>
    <name evidence="1" type="ORF">CIN_21600</name>
</gene>
<protein>
    <submittedName>
        <fullName evidence="1">Uncharacterized protein</fullName>
    </submittedName>
</protein>
<dbReference type="EMBL" id="AGFR01000018">
    <property type="protein sequence ID" value="EHD12914.1"/>
    <property type="molecule type" value="Genomic_DNA"/>
</dbReference>
<comment type="caution">
    <text evidence="1">The sequence shown here is derived from an EMBL/GenBank/DDBJ whole genome shotgun (WGS) entry which is preliminary data.</text>
</comment>
<accession>G6F3G4</accession>
<dbReference type="Proteomes" id="UP000005939">
    <property type="component" value="Unassembled WGS sequence"/>
</dbReference>
<proteinExistence type="predicted"/>
<dbReference type="RefSeq" id="WP_008855149.1">
    <property type="nucleotide sequence ID" value="NZ_AGFR01000018.1"/>
</dbReference>
<dbReference type="AlphaFoldDB" id="G6F3G4"/>
<evidence type="ECO:0000313" key="1">
    <source>
        <dbReference type="EMBL" id="EHD12914.1"/>
    </source>
</evidence>
<reference evidence="1 2" key="1">
    <citation type="submission" date="2011-10" db="EMBL/GenBank/DDBJ databases">
        <title>Genome Sequence of Commensalibacter intestini A911, isolated from Drosophila gut.</title>
        <authorList>
            <person name="Lee W.-J."/>
            <person name="Kim E.-K."/>
        </authorList>
    </citation>
    <scope>NUCLEOTIDE SEQUENCE [LARGE SCALE GENOMIC DNA]</scope>
    <source>
        <strain evidence="1 2">A911</strain>
    </source>
</reference>
<dbReference type="STRING" id="1088868.CIN_21600"/>
<name>G6F3G4_9PROT</name>
<evidence type="ECO:0000313" key="2">
    <source>
        <dbReference type="Proteomes" id="UP000005939"/>
    </source>
</evidence>